<dbReference type="Gene3D" id="3.20.20.140">
    <property type="entry name" value="Metal-dependent hydrolases"/>
    <property type="match status" value="1"/>
</dbReference>
<dbReference type="Gene3D" id="2.30.40.10">
    <property type="entry name" value="Urease, subunit C, domain 1"/>
    <property type="match status" value="1"/>
</dbReference>
<dbReference type="GO" id="GO:0016810">
    <property type="term" value="F:hydrolase activity, acting on carbon-nitrogen (but not peptide) bonds"/>
    <property type="evidence" value="ECO:0007669"/>
    <property type="project" value="InterPro"/>
</dbReference>
<protein>
    <recommendedName>
        <fullName evidence="1">Amidohydrolase 3 domain-containing protein</fullName>
    </recommendedName>
</protein>
<organism evidence="2">
    <name type="scientific">marine sediment metagenome</name>
    <dbReference type="NCBI Taxonomy" id="412755"/>
    <lineage>
        <taxon>unclassified sequences</taxon>
        <taxon>metagenomes</taxon>
        <taxon>ecological metagenomes</taxon>
    </lineage>
</organism>
<feature type="domain" description="Amidohydrolase 3" evidence="1">
    <location>
        <begin position="52"/>
        <end position="344"/>
    </location>
</feature>
<dbReference type="PANTHER" id="PTHR22642:SF2">
    <property type="entry name" value="PROTEIN LONG AFTER FAR-RED 3"/>
    <property type="match status" value="1"/>
</dbReference>
<dbReference type="EMBL" id="BART01000175">
    <property type="protein sequence ID" value="GAG66666.1"/>
    <property type="molecule type" value="Genomic_DNA"/>
</dbReference>
<dbReference type="InterPro" id="IPR032466">
    <property type="entry name" value="Metal_Hydrolase"/>
</dbReference>
<gene>
    <name evidence="2" type="ORF">S01H4_01055</name>
</gene>
<dbReference type="Gene3D" id="3.10.310.70">
    <property type="match status" value="1"/>
</dbReference>
<dbReference type="InterPro" id="IPR013108">
    <property type="entry name" value="Amidohydro_3"/>
</dbReference>
<name>X1B3S6_9ZZZZ</name>
<evidence type="ECO:0000259" key="1">
    <source>
        <dbReference type="Pfam" id="PF07969"/>
    </source>
</evidence>
<sequence length="351" mass="40130">MKKDLILFNGNIYTMNFLKPKVEALLIRKEKIIAIGNNAEIKSKANSKYESIDLNGKVVLPGFIDSHVHLLDYAKSLIGIDLSNTKSKEEVIEKVKTRVENTEPNVWILGYGWNENDWKEIKLPSKAALDKVCNKNPLVLFKKDGHSIWVNSVALKKADINEHTLDPSGGKIVRESISKTPTGILKENAIYLVLKKIKKENIEDILPTPVLNSSTTSKEIKIKNMGNIYNAVKTASKNFNKVGITSVHNMESMNRQKILFDLNSEGELNLRIYSFFEQIEPEDLYHFKRNTKLDNRWTKIGGIKLFYDGSLGSRTAYMIEPYDDDKNNYGVKVMEKQEVERMMRSSRFNPI</sequence>
<dbReference type="Pfam" id="PF07969">
    <property type="entry name" value="Amidohydro_3"/>
    <property type="match status" value="1"/>
</dbReference>
<dbReference type="InterPro" id="IPR011059">
    <property type="entry name" value="Metal-dep_hydrolase_composite"/>
</dbReference>
<evidence type="ECO:0000313" key="2">
    <source>
        <dbReference type="EMBL" id="GAG66666.1"/>
    </source>
</evidence>
<dbReference type="PANTHER" id="PTHR22642">
    <property type="entry name" value="IMIDAZOLONEPROPIONASE"/>
    <property type="match status" value="1"/>
</dbReference>
<proteinExistence type="predicted"/>
<comment type="caution">
    <text evidence="2">The sequence shown here is derived from an EMBL/GenBank/DDBJ whole genome shotgun (WGS) entry which is preliminary data.</text>
</comment>
<dbReference type="SUPFAM" id="SSF51556">
    <property type="entry name" value="Metallo-dependent hydrolases"/>
    <property type="match status" value="1"/>
</dbReference>
<dbReference type="SUPFAM" id="SSF51338">
    <property type="entry name" value="Composite domain of metallo-dependent hydrolases"/>
    <property type="match status" value="1"/>
</dbReference>
<accession>X1B3S6</accession>
<dbReference type="AlphaFoldDB" id="X1B3S6"/>
<reference evidence="2" key="1">
    <citation type="journal article" date="2014" name="Front. Microbiol.">
        <title>High frequency of phylogenetically diverse reductive dehalogenase-homologous genes in deep subseafloor sedimentary metagenomes.</title>
        <authorList>
            <person name="Kawai M."/>
            <person name="Futagami T."/>
            <person name="Toyoda A."/>
            <person name="Takaki Y."/>
            <person name="Nishi S."/>
            <person name="Hori S."/>
            <person name="Arai W."/>
            <person name="Tsubouchi T."/>
            <person name="Morono Y."/>
            <person name="Uchiyama I."/>
            <person name="Ito T."/>
            <person name="Fujiyama A."/>
            <person name="Inagaki F."/>
            <person name="Takami H."/>
        </authorList>
    </citation>
    <scope>NUCLEOTIDE SEQUENCE</scope>
    <source>
        <strain evidence="2">Expedition CK06-06</strain>
    </source>
</reference>